<dbReference type="InterPro" id="IPR035914">
    <property type="entry name" value="Sperma_CUB_dom_sf"/>
</dbReference>
<dbReference type="SUPFAM" id="SSF49854">
    <property type="entry name" value="Spermadhesin, CUB domain"/>
    <property type="match status" value="1"/>
</dbReference>
<feature type="domain" description="CUB" evidence="6">
    <location>
        <begin position="122"/>
        <end position="232"/>
    </location>
</feature>
<reference evidence="7" key="2">
    <citation type="submission" date="2020-11" db="EMBL/GenBank/DDBJ databases">
        <authorList>
            <person name="McCartney M.A."/>
            <person name="Auch B."/>
            <person name="Kono T."/>
            <person name="Mallez S."/>
            <person name="Becker A."/>
            <person name="Gohl D.M."/>
            <person name="Silverstein K.A.T."/>
            <person name="Koren S."/>
            <person name="Bechman K.B."/>
            <person name="Herman A."/>
            <person name="Abrahante J.E."/>
            <person name="Garbe J."/>
        </authorList>
    </citation>
    <scope>NUCLEOTIDE SEQUENCE</scope>
    <source>
        <strain evidence="7">Duluth1</strain>
        <tissue evidence="7">Whole animal</tissue>
    </source>
</reference>
<dbReference type="AlphaFoldDB" id="A0A9D4CLZ2"/>
<comment type="caution">
    <text evidence="7">The sequence shown here is derived from an EMBL/GenBank/DDBJ whole genome shotgun (WGS) entry which is preliminary data.</text>
</comment>
<dbReference type="InterPro" id="IPR000859">
    <property type="entry name" value="CUB_dom"/>
</dbReference>
<feature type="chain" id="PRO_5038715668" description="CUB domain-containing protein" evidence="5">
    <location>
        <begin position="24"/>
        <end position="352"/>
    </location>
</feature>
<evidence type="ECO:0000256" key="5">
    <source>
        <dbReference type="SAM" id="SignalP"/>
    </source>
</evidence>
<evidence type="ECO:0000259" key="6">
    <source>
        <dbReference type="PROSITE" id="PS01180"/>
    </source>
</evidence>
<proteinExistence type="predicted"/>
<gene>
    <name evidence="7" type="ORF">DPMN_053034</name>
</gene>
<dbReference type="SMART" id="SM00042">
    <property type="entry name" value="CUB"/>
    <property type="match status" value="1"/>
</dbReference>
<evidence type="ECO:0000256" key="3">
    <source>
        <dbReference type="PROSITE-ProRule" id="PRU00059"/>
    </source>
</evidence>
<keyword evidence="2 3" id="KW-1015">Disulfide bond</keyword>
<dbReference type="CDD" id="cd00041">
    <property type="entry name" value="CUB"/>
    <property type="match status" value="1"/>
</dbReference>
<reference evidence="7" key="1">
    <citation type="journal article" date="2019" name="bioRxiv">
        <title>The Genome of the Zebra Mussel, Dreissena polymorpha: A Resource for Invasive Species Research.</title>
        <authorList>
            <person name="McCartney M.A."/>
            <person name="Auch B."/>
            <person name="Kono T."/>
            <person name="Mallez S."/>
            <person name="Zhang Y."/>
            <person name="Obille A."/>
            <person name="Becker A."/>
            <person name="Abrahante J.E."/>
            <person name="Garbe J."/>
            <person name="Badalamenti J.P."/>
            <person name="Herman A."/>
            <person name="Mangelson H."/>
            <person name="Liachko I."/>
            <person name="Sullivan S."/>
            <person name="Sone E.D."/>
            <person name="Koren S."/>
            <person name="Silverstein K.A.T."/>
            <person name="Beckman K.B."/>
            <person name="Gohl D.M."/>
        </authorList>
    </citation>
    <scope>NUCLEOTIDE SEQUENCE</scope>
    <source>
        <strain evidence="7">Duluth1</strain>
        <tissue evidence="7">Whole animal</tissue>
    </source>
</reference>
<organism evidence="7 8">
    <name type="scientific">Dreissena polymorpha</name>
    <name type="common">Zebra mussel</name>
    <name type="synonym">Mytilus polymorpha</name>
    <dbReference type="NCBI Taxonomy" id="45954"/>
    <lineage>
        <taxon>Eukaryota</taxon>
        <taxon>Metazoa</taxon>
        <taxon>Spiralia</taxon>
        <taxon>Lophotrochozoa</taxon>
        <taxon>Mollusca</taxon>
        <taxon>Bivalvia</taxon>
        <taxon>Autobranchia</taxon>
        <taxon>Heteroconchia</taxon>
        <taxon>Euheterodonta</taxon>
        <taxon>Imparidentia</taxon>
        <taxon>Neoheterodontei</taxon>
        <taxon>Myida</taxon>
        <taxon>Dreissenoidea</taxon>
        <taxon>Dreissenidae</taxon>
        <taxon>Dreissena</taxon>
    </lineage>
</organism>
<dbReference type="Pfam" id="PF00431">
    <property type="entry name" value="CUB"/>
    <property type="match status" value="1"/>
</dbReference>
<dbReference type="InterPro" id="IPR043159">
    <property type="entry name" value="Lectin_gal-bd_sf"/>
</dbReference>
<dbReference type="Gene3D" id="2.60.120.290">
    <property type="entry name" value="Spermadhesin, CUB domain"/>
    <property type="match status" value="1"/>
</dbReference>
<evidence type="ECO:0000313" key="7">
    <source>
        <dbReference type="EMBL" id="KAH3727109.1"/>
    </source>
</evidence>
<dbReference type="PANTHER" id="PTHR24251">
    <property type="entry name" value="OVOCHYMASE-RELATED"/>
    <property type="match status" value="1"/>
</dbReference>
<keyword evidence="5" id="KW-0732">Signal</keyword>
<protein>
    <recommendedName>
        <fullName evidence="6">CUB domain-containing protein</fullName>
    </recommendedName>
</protein>
<keyword evidence="1" id="KW-0677">Repeat</keyword>
<keyword evidence="4" id="KW-1133">Transmembrane helix</keyword>
<feature type="signal peptide" evidence="5">
    <location>
        <begin position="1"/>
        <end position="23"/>
    </location>
</feature>
<evidence type="ECO:0000256" key="1">
    <source>
        <dbReference type="ARBA" id="ARBA00022737"/>
    </source>
</evidence>
<evidence type="ECO:0000256" key="2">
    <source>
        <dbReference type="ARBA" id="ARBA00023157"/>
    </source>
</evidence>
<keyword evidence="4" id="KW-0812">Transmembrane</keyword>
<keyword evidence="8" id="KW-1185">Reference proteome</keyword>
<feature type="transmembrane region" description="Helical" evidence="4">
    <location>
        <begin position="283"/>
        <end position="310"/>
    </location>
</feature>
<keyword evidence="4" id="KW-0472">Membrane</keyword>
<dbReference type="EMBL" id="JAIWYP010000012">
    <property type="protein sequence ID" value="KAH3727109.1"/>
    <property type="molecule type" value="Genomic_DNA"/>
</dbReference>
<dbReference type="OrthoDB" id="431034at2759"/>
<accession>A0A9D4CLZ2</accession>
<evidence type="ECO:0000313" key="8">
    <source>
        <dbReference type="Proteomes" id="UP000828390"/>
    </source>
</evidence>
<feature type="disulfide bond" evidence="3">
    <location>
        <begin position="122"/>
        <end position="149"/>
    </location>
</feature>
<dbReference type="PROSITE" id="PS01180">
    <property type="entry name" value="CUB"/>
    <property type="match status" value="1"/>
</dbReference>
<dbReference type="Proteomes" id="UP000828390">
    <property type="component" value="Unassembled WGS sequence"/>
</dbReference>
<comment type="caution">
    <text evidence="3">Lacks conserved residue(s) required for the propagation of feature annotation.</text>
</comment>
<dbReference type="CDD" id="cd22823">
    <property type="entry name" value="Gal_Rha_Lectin"/>
    <property type="match status" value="1"/>
</dbReference>
<sequence length="352" mass="40194">MARLESRLYLLLPLLNYLAKSTGESISECFTGEQKTLRINCGSGYMLRITNTFYGFSNSNTCLFRAGDCTQLEHTPYPCTGRDSCLITVPRSGKRLDNCDKNSTYFQVQYTCEPVIETTDICQSSVLTAQRGYISTPRFPSNYRDNLDCLTRIRVDPSQQINLTVIDMDLEINGTYGCKDWMYAFNQYRSVTLCGLRFNEKLTTLQSNEISIKFQSNELTNKKGFWILYEAWPPLIPTQPSTTERLTVPPQITTSPEVQTTKIAPLITSNTAVSNTKEEKLPFVAIVSSVIGTLTFILIVLLIILVYRWWNDKKDTSYKRKSQDVEYLDTRNPAYRSSTGTEFSGVEIYYNR</sequence>
<name>A0A9D4CLZ2_DREPO</name>
<evidence type="ECO:0000256" key="4">
    <source>
        <dbReference type="SAM" id="Phobius"/>
    </source>
</evidence>
<dbReference type="Gene3D" id="2.60.120.740">
    <property type="match status" value="1"/>
</dbReference>